<dbReference type="AlphaFoldDB" id="A0A409WCM6"/>
<dbReference type="Proteomes" id="UP000284706">
    <property type="component" value="Unassembled WGS sequence"/>
</dbReference>
<comment type="caution">
    <text evidence="2">The sequence shown here is derived from an EMBL/GenBank/DDBJ whole genome shotgun (WGS) entry which is preliminary data.</text>
</comment>
<accession>A0A409WCM6</accession>
<feature type="region of interest" description="Disordered" evidence="1">
    <location>
        <begin position="114"/>
        <end position="133"/>
    </location>
</feature>
<gene>
    <name evidence="2" type="ORF">CVT26_009847</name>
</gene>
<dbReference type="EMBL" id="NHYE01005180">
    <property type="protein sequence ID" value="PPQ76258.1"/>
    <property type="molecule type" value="Genomic_DNA"/>
</dbReference>
<proteinExistence type="predicted"/>
<organism evidence="2 3">
    <name type="scientific">Gymnopilus dilepis</name>
    <dbReference type="NCBI Taxonomy" id="231916"/>
    <lineage>
        <taxon>Eukaryota</taxon>
        <taxon>Fungi</taxon>
        <taxon>Dikarya</taxon>
        <taxon>Basidiomycota</taxon>
        <taxon>Agaricomycotina</taxon>
        <taxon>Agaricomycetes</taxon>
        <taxon>Agaricomycetidae</taxon>
        <taxon>Agaricales</taxon>
        <taxon>Agaricineae</taxon>
        <taxon>Hymenogastraceae</taxon>
        <taxon>Gymnopilus</taxon>
    </lineage>
</organism>
<protein>
    <submittedName>
        <fullName evidence="2">Uncharacterized protein</fullName>
    </submittedName>
</protein>
<keyword evidence="3" id="KW-1185">Reference proteome</keyword>
<feature type="compositionally biased region" description="Polar residues" evidence="1">
    <location>
        <begin position="25"/>
        <end position="36"/>
    </location>
</feature>
<name>A0A409WCM6_9AGAR</name>
<feature type="compositionally biased region" description="Basic and acidic residues" evidence="1">
    <location>
        <begin position="79"/>
        <end position="93"/>
    </location>
</feature>
<dbReference type="OrthoDB" id="2532734at2759"/>
<evidence type="ECO:0000313" key="3">
    <source>
        <dbReference type="Proteomes" id="UP000284706"/>
    </source>
</evidence>
<reference evidence="2 3" key="1">
    <citation type="journal article" date="2018" name="Evol. Lett.">
        <title>Horizontal gene cluster transfer increased hallucinogenic mushroom diversity.</title>
        <authorList>
            <person name="Reynolds H.T."/>
            <person name="Vijayakumar V."/>
            <person name="Gluck-Thaler E."/>
            <person name="Korotkin H.B."/>
            <person name="Matheny P.B."/>
            <person name="Slot J.C."/>
        </authorList>
    </citation>
    <scope>NUCLEOTIDE SEQUENCE [LARGE SCALE GENOMIC DNA]</scope>
    <source>
        <strain evidence="2 3">SRW20</strain>
    </source>
</reference>
<feature type="compositionally biased region" description="Polar residues" evidence="1">
    <location>
        <begin position="1"/>
        <end position="10"/>
    </location>
</feature>
<evidence type="ECO:0000256" key="1">
    <source>
        <dbReference type="SAM" id="MobiDB-lite"/>
    </source>
</evidence>
<evidence type="ECO:0000313" key="2">
    <source>
        <dbReference type="EMBL" id="PPQ76258.1"/>
    </source>
</evidence>
<sequence>MSNIVNNIKSKLTHHSSHNQDGDNTHNPSVDSSAQDSGKGKEKGNEPTYSILPHPAKTNDPADLQPSGGLRSGGPMEAFHARDPHVPNDEIKRNMPLPASHEELQARQAALRTDNVGPEMPGQGTHHQQGHLL</sequence>
<feature type="region of interest" description="Disordered" evidence="1">
    <location>
        <begin position="1"/>
        <end position="95"/>
    </location>
</feature>
<dbReference type="STRING" id="231916.A0A409WCM6"/>
<dbReference type="InParanoid" id="A0A409WCM6"/>